<feature type="transmembrane region" description="Helical" evidence="5">
    <location>
        <begin position="35"/>
        <end position="60"/>
    </location>
</feature>
<dbReference type="Proteomes" id="UP000664844">
    <property type="component" value="Unassembled WGS sequence"/>
</dbReference>
<name>A0ABS3FLM6_9CYAN</name>
<evidence type="ECO:0000256" key="4">
    <source>
        <dbReference type="ARBA" id="ARBA00023136"/>
    </source>
</evidence>
<evidence type="ECO:0000256" key="5">
    <source>
        <dbReference type="SAM" id="Phobius"/>
    </source>
</evidence>
<feature type="domain" description="RDD" evidence="6">
    <location>
        <begin position="21"/>
        <end position="159"/>
    </location>
</feature>
<comment type="subcellular location">
    <subcellularLocation>
        <location evidence="1">Membrane</location>
        <topology evidence="1">Multi-pass membrane protein</topology>
    </subcellularLocation>
</comment>
<reference evidence="7 8" key="1">
    <citation type="submission" date="2021-03" db="EMBL/GenBank/DDBJ databases">
        <title>Metabolic Capacity of the Antarctic Cyanobacterium Phormidium pseudopriestleyi that Sustains Oxygenic Photosynthesis in the Presence of Hydrogen Sulfide.</title>
        <authorList>
            <person name="Lumian J.E."/>
            <person name="Jungblut A.D."/>
            <person name="Dillon M.L."/>
            <person name="Hawes I."/>
            <person name="Doran P.T."/>
            <person name="Mackey T.J."/>
            <person name="Dick G.J."/>
            <person name="Grettenberger C.L."/>
            <person name="Sumner D.Y."/>
        </authorList>
    </citation>
    <scope>NUCLEOTIDE SEQUENCE [LARGE SCALE GENOMIC DNA]</scope>
    <source>
        <strain evidence="7 8">FRX01</strain>
    </source>
</reference>
<feature type="transmembrane region" description="Helical" evidence="5">
    <location>
        <begin position="72"/>
        <end position="97"/>
    </location>
</feature>
<keyword evidence="3 5" id="KW-1133">Transmembrane helix</keyword>
<evidence type="ECO:0000256" key="2">
    <source>
        <dbReference type="ARBA" id="ARBA00022692"/>
    </source>
</evidence>
<dbReference type="InterPro" id="IPR010432">
    <property type="entry name" value="RDD"/>
</dbReference>
<sequence length="263" mass="29843">MFLLNRINIQTPESVNLEFTLAGIGNRVYALMFDYLVLGLIQLSLVVVWALGSLFLADILNNALGTSVRLQQWLFAILGLLLFAIYVGYFVWFEVFWQGQTPGKRRVQIRVIRDDGRPCGLQQSTLRALLRPVDDVLFIGAFLITLTSREKRLGDWVAGTLVIQEDRAIAEANFTISESGKLLKNQVVERANLSALLPDDFAIIREYLQRRNQLTIEARSKISRQLASQVKGAIIQEPLNKKVSAEEFLEAVYLAYQEQRSRP</sequence>
<dbReference type="PANTHER" id="PTHR38480:SF1">
    <property type="entry name" value="SLR0254 PROTEIN"/>
    <property type="match status" value="1"/>
</dbReference>
<keyword evidence="2 5" id="KW-0812">Transmembrane</keyword>
<comment type="caution">
    <text evidence="7">The sequence shown here is derived from an EMBL/GenBank/DDBJ whole genome shotgun (WGS) entry which is preliminary data.</text>
</comment>
<evidence type="ECO:0000313" key="8">
    <source>
        <dbReference type="Proteomes" id="UP000664844"/>
    </source>
</evidence>
<protein>
    <submittedName>
        <fullName evidence="7">RDD family protein</fullName>
    </submittedName>
</protein>
<dbReference type="EMBL" id="JAFLQW010000060">
    <property type="protein sequence ID" value="MBO0347992.1"/>
    <property type="molecule type" value="Genomic_DNA"/>
</dbReference>
<dbReference type="RefSeq" id="WP_207086563.1">
    <property type="nucleotide sequence ID" value="NZ_JAFLQW010000060.1"/>
</dbReference>
<accession>A0ABS3FLM6</accession>
<organism evidence="7 8">
    <name type="scientific">Phormidium pseudopriestleyi FRX01</name>
    <dbReference type="NCBI Taxonomy" id="1759528"/>
    <lineage>
        <taxon>Bacteria</taxon>
        <taxon>Bacillati</taxon>
        <taxon>Cyanobacteriota</taxon>
        <taxon>Cyanophyceae</taxon>
        <taxon>Oscillatoriophycideae</taxon>
        <taxon>Oscillatoriales</taxon>
        <taxon>Oscillatoriaceae</taxon>
        <taxon>Phormidium</taxon>
    </lineage>
</organism>
<proteinExistence type="predicted"/>
<evidence type="ECO:0000313" key="7">
    <source>
        <dbReference type="EMBL" id="MBO0347992.1"/>
    </source>
</evidence>
<gene>
    <name evidence="7" type="ORF">J0895_02500</name>
</gene>
<evidence type="ECO:0000256" key="1">
    <source>
        <dbReference type="ARBA" id="ARBA00004141"/>
    </source>
</evidence>
<keyword evidence="8" id="KW-1185">Reference proteome</keyword>
<evidence type="ECO:0000256" key="3">
    <source>
        <dbReference type="ARBA" id="ARBA00022989"/>
    </source>
</evidence>
<dbReference type="Pfam" id="PF06271">
    <property type="entry name" value="RDD"/>
    <property type="match status" value="1"/>
</dbReference>
<evidence type="ECO:0000259" key="6">
    <source>
        <dbReference type="Pfam" id="PF06271"/>
    </source>
</evidence>
<dbReference type="PANTHER" id="PTHR38480">
    <property type="entry name" value="SLR0254 PROTEIN"/>
    <property type="match status" value="1"/>
</dbReference>
<keyword evidence="4 5" id="KW-0472">Membrane</keyword>